<dbReference type="OrthoDB" id="8454907at2"/>
<protein>
    <recommendedName>
        <fullName evidence="3">DUF2267 domain-containing protein</fullName>
    </recommendedName>
</protein>
<proteinExistence type="predicted"/>
<dbReference type="EMBL" id="PUIV01000014">
    <property type="protein sequence ID" value="PWB93895.1"/>
    <property type="molecule type" value="Genomic_DNA"/>
</dbReference>
<evidence type="ECO:0000313" key="2">
    <source>
        <dbReference type="Proteomes" id="UP000245137"/>
    </source>
</evidence>
<gene>
    <name evidence="1" type="ORF">C5689_10665</name>
</gene>
<dbReference type="RefSeq" id="WP_108917262.1">
    <property type="nucleotide sequence ID" value="NZ_BGJY01000020.1"/>
</dbReference>
<evidence type="ECO:0008006" key="3">
    <source>
        <dbReference type="Google" id="ProtNLM"/>
    </source>
</evidence>
<dbReference type="AlphaFoldDB" id="A0A2U1SQL7"/>
<sequence length="137" mass="14181">MEEIAASVGNYVGISAPTARLAIGHIFAFLETRDAAIGGELIARVPGGREAVAEALAAPRRGLLGLALGGLGTLVGKNQKDVIELTSRLTSMGLSAAQLQKLAKAVFVLAEQAVGRAELQTITDTIPGFSKFLWPNG</sequence>
<organism evidence="1 2">
    <name type="scientific">Methylosinus sporium</name>
    <dbReference type="NCBI Taxonomy" id="428"/>
    <lineage>
        <taxon>Bacteria</taxon>
        <taxon>Pseudomonadati</taxon>
        <taxon>Pseudomonadota</taxon>
        <taxon>Alphaproteobacteria</taxon>
        <taxon>Hyphomicrobiales</taxon>
        <taxon>Methylocystaceae</taxon>
        <taxon>Methylosinus</taxon>
    </lineage>
</organism>
<keyword evidence="2" id="KW-1185">Reference proteome</keyword>
<comment type="caution">
    <text evidence="1">The sequence shown here is derived from an EMBL/GenBank/DDBJ whole genome shotgun (WGS) entry which is preliminary data.</text>
</comment>
<evidence type="ECO:0000313" key="1">
    <source>
        <dbReference type="EMBL" id="PWB93895.1"/>
    </source>
</evidence>
<name>A0A2U1SQL7_METSR</name>
<dbReference type="Proteomes" id="UP000245137">
    <property type="component" value="Unassembled WGS sequence"/>
</dbReference>
<reference evidence="1 2" key="1">
    <citation type="journal article" date="2018" name="Appl. Microbiol. Biotechnol.">
        <title>Co-cultivation of the strictly anaerobic methanogen Methanosarcina barkeri with aerobic methanotrophs in an oxygen-limited membrane bioreactor.</title>
        <authorList>
            <person name="In 't Zandt M.H."/>
            <person name="van den Bosch T.J.M."/>
            <person name="Rijkers R."/>
            <person name="van Kessel M.A.H.J."/>
            <person name="Jetten M.S.M."/>
            <person name="Welte C.U."/>
        </authorList>
    </citation>
    <scope>NUCLEOTIDE SEQUENCE [LARGE SCALE GENOMIC DNA]</scope>
    <source>
        <strain evidence="1 2">DSM 17706</strain>
    </source>
</reference>
<accession>A0A2U1SQL7</accession>